<evidence type="ECO:0008006" key="4">
    <source>
        <dbReference type="Google" id="ProtNLM"/>
    </source>
</evidence>
<keyword evidence="3" id="KW-1185">Reference proteome</keyword>
<evidence type="ECO:0000313" key="3">
    <source>
        <dbReference type="Proteomes" id="UP001501495"/>
    </source>
</evidence>
<dbReference type="RefSeq" id="WP_344735420.1">
    <property type="nucleotide sequence ID" value="NZ_BAAAZH010000034.1"/>
</dbReference>
<evidence type="ECO:0000313" key="2">
    <source>
        <dbReference type="EMBL" id="GAA4129105.1"/>
    </source>
</evidence>
<name>A0ABP7Y0X6_9ACTN</name>
<proteinExistence type="predicted"/>
<feature type="signal peptide" evidence="1">
    <location>
        <begin position="1"/>
        <end position="17"/>
    </location>
</feature>
<organism evidence="2 3">
    <name type="scientific">Nocardioides fonticola</name>
    <dbReference type="NCBI Taxonomy" id="450363"/>
    <lineage>
        <taxon>Bacteria</taxon>
        <taxon>Bacillati</taxon>
        <taxon>Actinomycetota</taxon>
        <taxon>Actinomycetes</taxon>
        <taxon>Propionibacteriales</taxon>
        <taxon>Nocardioidaceae</taxon>
        <taxon>Nocardioides</taxon>
    </lineage>
</organism>
<protein>
    <recommendedName>
        <fullName evidence="4">WD40 repeat domain-containing protein</fullName>
    </recommendedName>
</protein>
<accession>A0ABP7Y0X6</accession>
<dbReference type="EMBL" id="BAAAZH010000034">
    <property type="protein sequence ID" value="GAA4129105.1"/>
    <property type="molecule type" value="Genomic_DNA"/>
</dbReference>
<sequence>MTSLTSLTSLSPPRALAATAAVVAIALPLAGLTASLADAATAPTSARAAQQVRVTPTAFDRGRDADVPLVLDGKVVDGDTTVPVPGNATELVAHDADGYVVLTIIDDRDHLVRVADGQDPVDLRTLPYPAEVAVASDGSTVFTSVYRTGTKRSTIAAFDAGTGDVVARRTFDRYAYALDGNPDLVLVSASKDTRTLEWSFEGNAVRTISSDQGYYADLATNTLAAFTGDPYDGGCTRVSAVDRPGSTLWRDCDAAVISSAPGGRTVTVFILSDGPGPSEVTVRTPDGRPVTTYTNPRGTVGVAGWEPGGSVLLGVHGPKRGAIVRCDDADCERASAHLAGTDW</sequence>
<evidence type="ECO:0000256" key="1">
    <source>
        <dbReference type="SAM" id="SignalP"/>
    </source>
</evidence>
<gene>
    <name evidence="2" type="ORF">GCM10022215_41270</name>
</gene>
<comment type="caution">
    <text evidence="2">The sequence shown here is derived from an EMBL/GenBank/DDBJ whole genome shotgun (WGS) entry which is preliminary data.</text>
</comment>
<feature type="chain" id="PRO_5046026871" description="WD40 repeat domain-containing protein" evidence="1">
    <location>
        <begin position="18"/>
        <end position="343"/>
    </location>
</feature>
<dbReference type="SUPFAM" id="SSF69304">
    <property type="entry name" value="Tricorn protease N-terminal domain"/>
    <property type="match status" value="1"/>
</dbReference>
<reference evidence="3" key="1">
    <citation type="journal article" date="2019" name="Int. J. Syst. Evol. Microbiol.">
        <title>The Global Catalogue of Microorganisms (GCM) 10K type strain sequencing project: providing services to taxonomists for standard genome sequencing and annotation.</title>
        <authorList>
            <consortium name="The Broad Institute Genomics Platform"/>
            <consortium name="The Broad Institute Genome Sequencing Center for Infectious Disease"/>
            <person name="Wu L."/>
            <person name="Ma J."/>
        </authorList>
    </citation>
    <scope>NUCLEOTIDE SEQUENCE [LARGE SCALE GENOMIC DNA]</scope>
    <source>
        <strain evidence="3">JCM 16703</strain>
    </source>
</reference>
<keyword evidence="1" id="KW-0732">Signal</keyword>
<dbReference type="Proteomes" id="UP001501495">
    <property type="component" value="Unassembled WGS sequence"/>
</dbReference>